<organism evidence="2 3">
    <name type="scientific">Tanacetum coccineum</name>
    <dbReference type="NCBI Taxonomy" id="301880"/>
    <lineage>
        <taxon>Eukaryota</taxon>
        <taxon>Viridiplantae</taxon>
        <taxon>Streptophyta</taxon>
        <taxon>Embryophyta</taxon>
        <taxon>Tracheophyta</taxon>
        <taxon>Spermatophyta</taxon>
        <taxon>Magnoliopsida</taxon>
        <taxon>eudicotyledons</taxon>
        <taxon>Gunneridae</taxon>
        <taxon>Pentapetalae</taxon>
        <taxon>asterids</taxon>
        <taxon>campanulids</taxon>
        <taxon>Asterales</taxon>
        <taxon>Asteraceae</taxon>
        <taxon>Asteroideae</taxon>
        <taxon>Anthemideae</taxon>
        <taxon>Anthemidinae</taxon>
        <taxon>Tanacetum</taxon>
    </lineage>
</organism>
<feature type="region of interest" description="Disordered" evidence="1">
    <location>
        <begin position="1"/>
        <end position="128"/>
    </location>
</feature>
<name>A0ABQ5C8W6_9ASTR</name>
<gene>
    <name evidence="2" type="ORF">Tco_0891626</name>
</gene>
<feature type="compositionally biased region" description="Basic residues" evidence="1">
    <location>
        <begin position="116"/>
        <end position="128"/>
    </location>
</feature>
<reference evidence="2" key="1">
    <citation type="journal article" date="2022" name="Int. J. Mol. Sci.">
        <title>Draft Genome of Tanacetum Coccineum: Genomic Comparison of Closely Related Tanacetum-Family Plants.</title>
        <authorList>
            <person name="Yamashiro T."/>
            <person name="Shiraishi A."/>
            <person name="Nakayama K."/>
            <person name="Satake H."/>
        </authorList>
    </citation>
    <scope>NUCLEOTIDE SEQUENCE</scope>
</reference>
<reference evidence="2" key="2">
    <citation type="submission" date="2022-01" db="EMBL/GenBank/DDBJ databases">
        <authorList>
            <person name="Yamashiro T."/>
            <person name="Shiraishi A."/>
            <person name="Satake H."/>
            <person name="Nakayama K."/>
        </authorList>
    </citation>
    <scope>NUCLEOTIDE SEQUENCE</scope>
</reference>
<proteinExistence type="predicted"/>
<comment type="caution">
    <text evidence="2">The sequence shown here is derived from an EMBL/GenBank/DDBJ whole genome shotgun (WGS) entry which is preliminary data.</text>
</comment>
<feature type="compositionally biased region" description="Basic and acidic residues" evidence="1">
    <location>
        <begin position="55"/>
        <end position="82"/>
    </location>
</feature>
<dbReference type="EMBL" id="BQNB010013909">
    <property type="protein sequence ID" value="GJT21689.1"/>
    <property type="molecule type" value="Genomic_DNA"/>
</dbReference>
<protein>
    <submittedName>
        <fullName evidence="2">Uncharacterized protein</fullName>
    </submittedName>
</protein>
<evidence type="ECO:0000256" key="1">
    <source>
        <dbReference type="SAM" id="MobiDB-lite"/>
    </source>
</evidence>
<keyword evidence="3" id="KW-1185">Reference proteome</keyword>
<accession>A0ABQ5C8W6</accession>
<evidence type="ECO:0000313" key="3">
    <source>
        <dbReference type="Proteomes" id="UP001151760"/>
    </source>
</evidence>
<evidence type="ECO:0000313" key="2">
    <source>
        <dbReference type="EMBL" id="GJT21689.1"/>
    </source>
</evidence>
<sequence length="128" mass="14669">MWKITTAFLRGEVAAGNQERKKTIPPWKQQDAGHRQNSKKGGFKNQQRKAVAFDQRLKQKQWEDPNKGWQKKGDSRQDKDKQTSNPDGNVGTEDMPIKGITQNSLRRTIDLVPTLRGRRLKRKGGPGY</sequence>
<dbReference type="Proteomes" id="UP001151760">
    <property type="component" value="Unassembled WGS sequence"/>
</dbReference>